<keyword evidence="4" id="KW-0732">Signal</keyword>
<protein>
    <recommendedName>
        <fullName evidence="7">Glycoside hydrolase</fullName>
    </recommendedName>
</protein>
<gene>
    <name evidence="5" type="ORF">KDH_03790</name>
</gene>
<proteinExistence type="inferred from homology"/>
<feature type="chain" id="PRO_5046147329" description="Glycoside hydrolase" evidence="4">
    <location>
        <begin position="38"/>
        <end position="436"/>
    </location>
</feature>
<organism evidence="5 6">
    <name type="scientific">Dictyobacter halimunensis</name>
    <dbReference type="NCBI Taxonomy" id="3026934"/>
    <lineage>
        <taxon>Bacteria</taxon>
        <taxon>Bacillati</taxon>
        <taxon>Chloroflexota</taxon>
        <taxon>Ktedonobacteria</taxon>
        <taxon>Ktedonobacterales</taxon>
        <taxon>Dictyobacteraceae</taxon>
        <taxon>Dictyobacter</taxon>
    </lineage>
</organism>
<dbReference type="RefSeq" id="WP_338247215.1">
    <property type="nucleotide sequence ID" value="NZ_BSRI01000001.1"/>
</dbReference>
<keyword evidence="6" id="KW-1185">Reference proteome</keyword>
<comment type="similarity">
    <text evidence="1">Belongs to the glycosyl hydrolase 8 (cellulase D) family.</text>
</comment>
<evidence type="ECO:0000256" key="1">
    <source>
        <dbReference type="ARBA" id="ARBA00009209"/>
    </source>
</evidence>
<evidence type="ECO:0008006" key="7">
    <source>
        <dbReference type="Google" id="ProtNLM"/>
    </source>
</evidence>
<evidence type="ECO:0000256" key="4">
    <source>
        <dbReference type="SAM" id="SignalP"/>
    </source>
</evidence>
<reference evidence="5 6" key="1">
    <citation type="submission" date="2023-02" db="EMBL/GenBank/DDBJ databases">
        <title>Dictyobacter halimunensis sp. nov., a new member of the class Ktedonobacteria from forest soil in a geothermal area.</title>
        <authorList>
            <person name="Rachmania M.K."/>
            <person name="Ningsih F."/>
            <person name="Sakai Y."/>
            <person name="Yabe S."/>
            <person name="Yokota A."/>
            <person name="Sjamsuridzal W."/>
        </authorList>
    </citation>
    <scope>NUCLEOTIDE SEQUENCE [LARGE SCALE GENOMIC DNA]</scope>
    <source>
        <strain evidence="5 6">S3.2.2.5</strain>
    </source>
</reference>
<dbReference type="Pfam" id="PF01270">
    <property type="entry name" value="Glyco_hydro_8"/>
    <property type="match status" value="1"/>
</dbReference>
<keyword evidence="2" id="KW-0378">Hydrolase</keyword>
<evidence type="ECO:0000313" key="5">
    <source>
        <dbReference type="EMBL" id="GLV53526.1"/>
    </source>
</evidence>
<dbReference type="InterPro" id="IPR002037">
    <property type="entry name" value="Glyco_hydro_8"/>
</dbReference>
<dbReference type="Proteomes" id="UP001344906">
    <property type="component" value="Unassembled WGS sequence"/>
</dbReference>
<evidence type="ECO:0000313" key="6">
    <source>
        <dbReference type="Proteomes" id="UP001344906"/>
    </source>
</evidence>
<sequence>MKQLIFSKYWKKKIPLVGFLLIAAVLSTTNSFMQAHASSSASAKAAPAGAFYTRQYRNLFAENGHSQKDIQSKLDAAWMQLFYGDNNTQRVYYPVGTNMAYIEDIGNQDVRTEGMSYGMMIAVQLNKPQEFNRLWTWAKTYMYQTSGDYKGYFSWHNKTDGTVIDANPASDGDQWFAMDLFLAAGRWGNGTGIYNYQAQAQSILHNMLHHGNVGVSTNMFDLQQKQVDFVPSGTAATYTDPSYHLPAFYRLWALWASEDNRFWADAATTSIKYFKKTTNAQTGLAPDYSNYDGTPVNQGGHGDFRFDAWRVASNVALDYSWFATDPWEVYQSNRLQNFFASQGAYDSTNHMYHYGNQYSLTGTELSQDHSGGLAAMNSVAGLAAMDKQSKNFVDEVWNMPIPSGQWRYYDGMLYMLSLLEDSGNFRIYAPHSVHQR</sequence>
<dbReference type="SUPFAM" id="SSF48208">
    <property type="entry name" value="Six-hairpin glycosidases"/>
    <property type="match status" value="1"/>
</dbReference>
<comment type="caution">
    <text evidence="5">The sequence shown here is derived from an EMBL/GenBank/DDBJ whole genome shotgun (WGS) entry which is preliminary data.</text>
</comment>
<name>A0ABQ6FIT5_9CHLR</name>
<dbReference type="Gene3D" id="1.50.10.10">
    <property type="match status" value="1"/>
</dbReference>
<dbReference type="InterPro" id="IPR008928">
    <property type="entry name" value="6-hairpin_glycosidase_sf"/>
</dbReference>
<keyword evidence="3" id="KW-0326">Glycosidase</keyword>
<evidence type="ECO:0000256" key="3">
    <source>
        <dbReference type="ARBA" id="ARBA00023295"/>
    </source>
</evidence>
<feature type="signal peptide" evidence="4">
    <location>
        <begin position="1"/>
        <end position="37"/>
    </location>
</feature>
<dbReference type="InterPro" id="IPR012341">
    <property type="entry name" value="6hp_glycosidase-like_sf"/>
</dbReference>
<dbReference type="PRINTS" id="PR00735">
    <property type="entry name" value="GLHYDRLASE8"/>
</dbReference>
<dbReference type="EMBL" id="BSRI01000001">
    <property type="protein sequence ID" value="GLV53526.1"/>
    <property type="molecule type" value="Genomic_DNA"/>
</dbReference>
<accession>A0ABQ6FIT5</accession>
<evidence type="ECO:0000256" key="2">
    <source>
        <dbReference type="ARBA" id="ARBA00022801"/>
    </source>
</evidence>